<sequence length="116" mass="12919">MPVFREKDIKVREIFPGVMLTQAVEYDNGSQAVTMGKITIQSGCQIAPHTHPVDDCMIILQGSGQLYTEEDSVPIEERCHLWAPANTRHGVKNTGSEPLVLIYTWPAVNVARIMVK</sequence>
<dbReference type="AlphaFoldDB" id="X1MGE3"/>
<dbReference type="InterPro" id="IPR014710">
    <property type="entry name" value="RmlC-like_jellyroll"/>
</dbReference>
<dbReference type="InterPro" id="IPR011051">
    <property type="entry name" value="RmlC_Cupin_sf"/>
</dbReference>
<dbReference type="Gene3D" id="2.60.120.10">
    <property type="entry name" value="Jelly Rolls"/>
    <property type="match status" value="1"/>
</dbReference>
<accession>X1MGE3</accession>
<protein>
    <recommendedName>
        <fullName evidence="1">Cupin type-2 domain-containing protein</fullName>
    </recommendedName>
</protein>
<dbReference type="InterPro" id="IPR013096">
    <property type="entry name" value="Cupin_2"/>
</dbReference>
<dbReference type="SUPFAM" id="SSF51182">
    <property type="entry name" value="RmlC-like cupins"/>
    <property type="match status" value="1"/>
</dbReference>
<dbReference type="Pfam" id="PF07883">
    <property type="entry name" value="Cupin_2"/>
    <property type="match status" value="1"/>
</dbReference>
<proteinExistence type="predicted"/>
<organism evidence="2">
    <name type="scientific">marine sediment metagenome</name>
    <dbReference type="NCBI Taxonomy" id="412755"/>
    <lineage>
        <taxon>unclassified sequences</taxon>
        <taxon>metagenomes</taxon>
        <taxon>ecological metagenomes</taxon>
    </lineage>
</organism>
<comment type="caution">
    <text evidence="2">The sequence shown here is derived from an EMBL/GenBank/DDBJ whole genome shotgun (WGS) entry which is preliminary data.</text>
</comment>
<dbReference type="EMBL" id="BARV01004301">
    <property type="protein sequence ID" value="GAI17141.1"/>
    <property type="molecule type" value="Genomic_DNA"/>
</dbReference>
<reference evidence="2" key="1">
    <citation type="journal article" date="2014" name="Front. Microbiol.">
        <title>High frequency of phylogenetically diverse reductive dehalogenase-homologous genes in deep subseafloor sedimentary metagenomes.</title>
        <authorList>
            <person name="Kawai M."/>
            <person name="Futagami T."/>
            <person name="Toyoda A."/>
            <person name="Takaki Y."/>
            <person name="Nishi S."/>
            <person name="Hori S."/>
            <person name="Arai W."/>
            <person name="Tsubouchi T."/>
            <person name="Morono Y."/>
            <person name="Uchiyama I."/>
            <person name="Ito T."/>
            <person name="Fujiyama A."/>
            <person name="Inagaki F."/>
            <person name="Takami H."/>
        </authorList>
    </citation>
    <scope>NUCLEOTIDE SEQUENCE</scope>
    <source>
        <strain evidence="2">Expedition CK06-06</strain>
    </source>
</reference>
<evidence type="ECO:0000259" key="1">
    <source>
        <dbReference type="Pfam" id="PF07883"/>
    </source>
</evidence>
<feature type="domain" description="Cupin type-2" evidence="1">
    <location>
        <begin position="38"/>
        <end position="103"/>
    </location>
</feature>
<gene>
    <name evidence="2" type="ORF">S06H3_09652</name>
</gene>
<evidence type="ECO:0000313" key="2">
    <source>
        <dbReference type="EMBL" id="GAI17141.1"/>
    </source>
</evidence>
<name>X1MGE3_9ZZZZ</name>